<keyword evidence="7" id="KW-0678">Repressor</keyword>
<keyword evidence="7" id="KW-0028">Amino-acid biosynthesis</keyword>
<evidence type="ECO:0000256" key="1">
    <source>
        <dbReference type="ARBA" id="ARBA00004496"/>
    </source>
</evidence>
<feature type="domain" description="Arginine repressor DNA-binding" evidence="8">
    <location>
        <begin position="1"/>
        <end position="68"/>
    </location>
</feature>
<name>A0A4P5P8W0_9ENTE</name>
<dbReference type="GO" id="GO:0051259">
    <property type="term" value="P:protein complex oligomerization"/>
    <property type="evidence" value="ECO:0007669"/>
    <property type="project" value="InterPro"/>
</dbReference>
<dbReference type="GO" id="GO:1900079">
    <property type="term" value="P:regulation of arginine biosynthetic process"/>
    <property type="evidence" value="ECO:0007669"/>
    <property type="project" value="UniProtKB-UniRule"/>
</dbReference>
<keyword evidence="6 7" id="KW-0804">Transcription</keyword>
<dbReference type="EMBL" id="BJCC01000014">
    <property type="protein sequence ID" value="GCF93976.1"/>
    <property type="molecule type" value="Genomic_DNA"/>
</dbReference>
<proteinExistence type="inferred from homology"/>
<evidence type="ECO:0000256" key="3">
    <source>
        <dbReference type="ARBA" id="ARBA00022490"/>
    </source>
</evidence>
<evidence type="ECO:0000256" key="4">
    <source>
        <dbReference type="ARBA" id="ARBA00023015"/>
    </source>
</evidence>
<dbReference type="InterPro" id="IPR001669">
    <property type="entry name" value="Arg_repress"/>
</dbReference>
<keyword evidence="4 7" id="KW-0805">Transcription regulation</keyword>
<evidence type="ECO:0000313" key="11">
    <source>
        <dbReference type="Proteomes" id="UP000290567"/>
    </source>
</evidence>
<dbReference type="RefSeq" id="WP_146622416.1">
    <property type="nucleotide sequence ID" value="NZ_BJCC01000014.1"/>
</dbReference>
<dbReference type="Proteomes" id="UP000290567">
    <property type="component" value="Unassembled WGS sequence"/>
</dbReference>
<organism evidence="10 11">
    <name type="scientific">Enterococcus florum</name>
    <dbReference type="NCBI Taxonomy" id="2480627"/>
    <lineage>
        <taxon>Bacteria</taxon>
        <taxon>Bacillati</taxon>
        <taxon>Bacillota</taxon>
        <taxon>Bacilli</taxon>
        <taxon>Lactobacillales</taxon>
        <taxon>Enterococcaceae</taxon>
        <taxon>Enterococcus</taxon>
    </lineage>
</organism>
<dbReference type="HAMAP" id="MF_00173">
    <property type="entry name" value="Arg_repressor"/>
    <property type="match status" value="1"/>
</dbReference>
<feature type="domain" description="Arginine repressor C-terminal" evidence="9">
    <location>
        <begin position="80"/>
        <end position="146"/>
    </location>
</feature>
<protein>
    <recommendedName>
        <fullName evidence="7">Arginine repressor</fullName>
    </recommendedName>
</protein>
<keyword evidence="3 7" id="KW-0963">Cytoplasm</keyword>
<keyword evidence="5 7" id="KW-0238">DNA-binding</keyword>
<dbReference type="InterPro" id="IPR036251">
    <property type="entry name" value="Arg_repress_C_sf"/>
</dbReference>
<dbReference type="InterPro" id="IPR036390">
    <property type="entry name" value="WH_DNA-bd_sf"/>
</dbReference>
<dbReference type="GO" id="GO:0005737">
    <property type="term" value="C:cytoplasm"/>
    <property type="evidence" value="ECO:0007669"/>
    <property type="project" value="UniProtKB-SubCell"/>
</dbReference>
<dbReference type="SUPFAM" id="SSF55252">
    <property type="entry name" value="C-terminal domain of arginine repressor"/>
    <property type="match status" value="1"/>
</dbReference>
<dbReference type="GO" id="GO:0003677">
    <property type="term" value="F:DNA binding"/>
    <property type="evidence" value="ECO:0007669"/>
    <property type="project" value="UniProtKB-KW"/>
</dbReference>
<evidence type="ECO:0000256" key="2">
    <source>
        <dbReference type="ARBA" id="ARBA00008316"/>
    </source>
</evidence>
<accession>A0A4P5P8W0</accession>
<dbReference type="GO" id="GO:0003700">
    <property type="term" value="F:DNA-binding transcription factor activity"/>
    <property type="evidence" value="ECO:0007669"/>
    <property type="project" value="UniProtKB-UniRule"/>
</dbReference>
<evidence type="ECO:0000256" key="7">
    <source>
        <dbReference type="HAMAP-Rule" id="MF_00173"/>
    </source>
</evidence>
<dbReference type="GO" id="GO:0006526">
    <property type="term" value="P:L-arginine biosynthetic process"/>
    <property type="evidence" value="ECO:0007669"/>
    <property type="project" value="UniProtKB-UniPathway"/>
</dbReference>
<reference evidence="11" key="1">
    <citation type="submission" date="2019-02" db="EMBL/GenBank/DDBJ databases">
        <title>Draft genome sequence of Enterococcus sp. Gos25-1.</title>
        <authorList>
            <person name="Tanaka N."/>
            <person name="Shiwa Y."/>
            <person name="Fujita N."/>
        </authorList>
    </citation>
    <scope>NUCLEOTIDE SEQUENCE [LARGE SCALE GENOMIC DNA]</scope>
    <source>
        <strain evidence="11">Gos25-1</strain>
    </source>
</reference>
<dbReference type="InterPro" id="IPR020899">
    <property type="entry name" value="Arg_repress_C"/>
</dbReference>
<comment type="similarity">
    <text evidence="2 7">Belongs to the ArgR family.</text>
</comment>
<dbReference type="PRINTS" id="PR01467">
    <property type="entry name" value="ARGREPRESSOR"/>
</dbReference>
<dbReference type="Gene3D" id="3.30.1360.40">
    <property type="match status" value="1"/>
</dbReference>
<comment type="pathway">
    <text evidence="7">Amino-acid biosynthesis; L-arginine biosynthesis [regulation].</text>
</comment>
<dbReference type="InterPro" id="IPR020900">
    <property type="entry name" value="Arg_repress_DNA-bd"/>
</dbReference>
<evidence type="ECO:0000259" key="9">
    <source>
        <dbReference type="Pfam" id="PF02863"/>
    </source>
</evidence>
<sequence>MRKKDRHRLITRLLSDYDIKRQEDFVSILTKEGVEVTQATISRDIKEMKLIKVPAANGGYRYSMPHKNEENLSNRLTELLKEAFLSVDQMEKFIVLKTLPGNASAAANLIEGHFNRALFSILNDDDSVLMIARTEEDAKKILQDLRERSQKR</sequence>
<dbReference type="GO" id="GO:0034618">
    <property type="term" value="F:arginine binding"/>
    <property type="evidence" value="ECO:0007669"/>
    <property type="project" value="InterPro"/>
</dbReference>
<evidence type="ECO:0000256" key="6">
    <source>
        <dbReference type="ARBA" id="ARBA00023163"/>
    </source>
</evidence>
<dbReference type="AlphaFoldDB" id="A0A4P5P8W0"/>
<dbReference type="Pfam" id="PF02863">
    <property type="entry name" value="Arg_repressor_C"/>
    <property type="match status" value="1"/>
</dbReference>
<comment type="caution">
    <text evidence="10">The sequence shown here is derived from an EMBL/GenBank/DDBJ whole genome shotgun (WGS) entry which is preliminary data.</text>
</comment>
<dbReference type="Gene3D" id="1.10.10.10">
    <property type="entry name" value="Winged helix-like DNA-binding domain superfamily/Winged helix DNA-binding domain"/>
    <property type="match status" value="1"/>
</dbReference>
<dbReference type="Pfam" id="PF01316">
    <property type="entry name" value="Arg_repressor"/>
    <property type="match status" value="1"/>
</dbReference>
<dbReference type="OrthoDB" id="9807089at2"/>
<evidence type="ECO:0000256" key="5">
    <source>
        <dbReference type="ARBA" id="ARBA00023125"/>
    </source>
</evidence>
<dbReference type="InterPro" id="IPR036388">
    <property type="entry name" value="WH-like_DNA-bd_sf"/>
</dbReference>
<evidence type="ECO:0000313" key="10">
    <source>
        <dbReference type="EMBL" id="GCF93976.1"/>
    </source>
</evidence>
<dbReference type="UniPathway" id="UPA00068"/>
<dbReference type="SUPFAM" id="SSF46785">
    <property type="entry name" value="Winged helix' DNA-binding domain"/>
    <property type="match status" value="1"/>
</dbReference>
<comment type="function">
    <text evidence="7">Regulates arginine biosynthesis genes.</text>
</comment>
<comment type="subcellular location">
    <subcellularLocation>
        <location evidence="1 7">Cytoplasm</location>
    </subcellularLocation>
</comment>
<gene>
    <name evidence="10" type="primary">argR2</name>
    <name evidence="7" type="synonym">argR</name>
    <name evidence="10" type="ORF">NRIC_18670</name>
</gene>
<evidence type="ECO:0000259" key="8">
    <source>
        <dbReference type="Pfam" id="PF01316"/>
    </source>
</evidence>
<keyword evidence="7" id="KW-0055">Arginine biosynthesis</keyword>
<dbReference type="PANTHER" id="PTHR34471">
    <property type="entry name" value="ARGININE REPRESSOR"/>
    <property type="match status" value="1"/>
</dbReference>
<dbReference type="PANTHER" id="PTHR34471:SF1">
    <property type="entry name" value="ARGININE REPRESSOR"/>
    <property type="match status" value="1"/>
</dbReference>
<keyword evidence="11" id="KW-1185">Reference proteome</keyword>